<evidence type="ECO:0000313" key="4">
    <source>
        <dbReference type="Proteomes" id="UP000070483"/>
    </source>
</evidence>
<evidence type="ECO:0000259" key="2">
    <source>
        <dbReference type="Pfam" id="PF02698"/>
    </source>
</evidence>
<dbReference type="Gene3D" id="3.40.50.620">
    <property type="entry name" value="HUPs"/>
    <property type="match status" value="1"/>
</dbReference>
<gene>
    <name evidence="3" type="ORF">HMPREF3180_01282</name>
</gene>
<protein>
    <recommendedName>
        <fullName evidence="2">DUF218 domain-containing protein</fullName>
    </recommendedName>
</protein>
<feature type="domain" description="DUF218" evidence="2">
    <location>
        <begin position="45"/>
        <end position="203"/>
    </location>
</feature>
<dbReference type="InterPro" id="IPR014729">
    <property type="entry name" value="Rossmann-like_a/b/a_fold"/>
</dbReference>
<dbReference type="CDD" id="cd06259">
    <property type="entry name" value="YdcF-like"/>
    <property type="match status" value="1"/>
</dbReference>
<sequence length="221" mass="25549">MKNMIITVIKISIILFVFLFCFVQYFIIKEYITDRKAVNENKKVDYVIILGARVKGEKPTKSLMERIKAATEYLRKNPEVKVIATGGQGKNEGVAEGLAIKRDLLKNGISEDRIILEDKSKNTVENFRFSLEKIENIENSKNILNNNKKNQKIKVLIVTNDYHIFRSKNIARKVGFDNENYEIYGLPAKTPLISIPKSYFREFLSNVNYFIFQSGNQLKVK</sequence>
<dbReference type="PATRIC" id="fig|157687.3.peg.1277"/>
<dbReference type="PANTHER" id="PTHR30336">
    <property type="entry name" value="INNER MEMBRANE PROTEIN, PROBABLE PERMEASE"/>
    <property type="match status" value="1"/>
</dbReference>
<name>A0A134AA89_9FUSO</name>
<dbReference type="GO" id="GO:0005886">
    <property type="term" value="C:plasma membrane"/>
    <property type="evidence" value="ECO:0007669"/>
    <property type="project" value="TreeGrafter"/>
</dbReference>
<dbReference type="EMBL" id="LSDD01000095">
    <property type="protein sequence ID" value="KXB64643.1"/>
    <property type="molecule type" value="Genomic_DNA"/>
</dbReference>
<dbReference type="STRING" id="157687.HMPREF3180_01282"/>
<evidence type="ECO:0000256" key="1">
    <source>
        <dbReference type="SAM" id="Phobius"/>
    </source>
</evidence>
<dbReference type="Pfam" id="PF02698">
    <property type="entry name" value="DUF218"/>
    <property type="match status" value="1"/>
</dbReference>
<dbReference type="InterPro" id="IPR003848">
    <property type="entry name" value="DUF218"/>
</dbReference>
<reference evidence="4" key="1">
    <citation type="submission" date="2016-01" db="EMBL/GenBank/DDBJ databases">
        <authorList>
            <person name="Mitreva M."/>
            <person name="Pepin K.H."/>
            <person name="Mihindukulasuriya K.A."/>
            <person name="Fulton R."/>
            <person name="Fronick C."/>
            <person name="O'Laughlin M."/>
            <person name="Miner T."/>
            <person name="Herter B."/>
            <person name="Rosa B.A."/>
            <person name="Cordes M."/>
            <person name="Tomlinson C."/>
            <person name="Wollam A."/>
            <person name="Palsikar V.B."/>
            <person name="Mardis E.R."/>
            <person name="Wilson R.K."/>
        </authorList>
    </citation>
    <scope>NUCLEOTIDE SEQUENCE [LARGE SCALE GENOMIC DNA]</scope>
    <source>
        <strain evidence="4">KA00185</strain>
    </source>
</reference>
<proteinExistence type="predicted"/>
<keyword evidence="1" id="KW-1133">Transmembrane helix</keyword>
<organism evidence="3 4">
    <name type="scientific">Leptotrichia wadei</name>
    <dbReference type="NCBI Taxonomy" id="157687"/>
    <lineage>
        <taxon>Bacteria</taxon>
        <taxon>Fusobacteriati</taxon>
        <taxon>Fusobacteriota</taxon>
        <taxon>Fusobacteriia</taxon>
        <taxon>Fusobacteriales</taxon>
        <taxon>Leptotrichiaceae</taxon>
        <taxon>Leptotrichia</taxon>
    </lineage>
</organism>
<feature type="transmembrane region" description="Helical" evidence="1">
    <location>
        <begin position="6"/>
        <end position="28"/>
    </location>
</feature>
<dbReference type="AlphaFoldDB" id="A0A134AA89"/>
<dbReference type="GO" id="GO:0043164">
    <property type="term" value="P:Gram-negative-bacterium-type cell wall biogenesis"/>
    <property type="evidence" value="ECO:0007669"/>
    <property type="project" value="TreeGrafter"/>
</dbReference>
<dbReference type="PANTHER" id="PTHR30336:SF4">
    <property type="entry name" value="ENVELOPE BIOGENESIS FACTOR ELYC"/>
    <property type="match status" value="1"/>
</dbReference>
<dbReference type="OrthoDB" id="9782395at2"/>
<comment type="caution">
    <text evidence="3">The sequence shown here is derived from an EMBL/GenBank/DDBJ whole genome shotgun (WGS) entry which is preliminary data.</text>
</comment>
<dbReference type="GO" id="GO:0000270">
    <property type="term" value="P:peptidoglycan metabolic process"/>
    <property type="evidence" value="ECO:0007669"/>
    <property type="project" value="TreeGrafter"/>
</dbReference>
<accession>A0A134AA89</accession>
<keyword evidence="1" id="KW-0472">Membrane</keyword>
<dbReference type="InterPro" id="IPR051599">
    <property type="entry name" value="Cell_Envelope_Assoc"/>
</dbReference>
<evidence type="ECO:0000313" key="3">
    <source>
        <dbReference type="EMBL" id="KXB64643.1"/>
    </source>
</evidence>
<keyword evidence="1" id="KW-0812">Transmembrane</keyword>
<dbReference type="Proteomes" id="UP000070483">
    <property type="component" value="Unassembled WGS sequence"/>
</dbReference>
<keyword evidence="4" id="KW-1185">Reference proteome</keyword>